<dbReference type="AlphaFoldDB" id="A0ABD2ZHB4"/>
<proteinExistence type="inferred from homology"/>
<evidence type="ECO:0000256" key="1">
    <source>
        <dbReference type="ARBA" id="ARBA00007626"/>
    </source>
</evidence>
<dbReference type="PANTHER" id="PTHR47874:SF1">
    <property type="entry name" value="OS05G0407900 PROTEIN"/>
    <property type="match status" value="1"/>
</dbReference>
<dbReference type="EMBL" id="JBJUIK010000009">
    <property type="protein sequence ID" value="KAL3517517.1"/>
    <property type="molecule type" value="Genomic_DNA"/>
</dbReference>
<comment type="caution">
    <text evidence="2">The sequence shown here is derived from an EMBL/GenBank/DDBJ whole genome shotgun (WGS) entry which is preliminary data.</text>
</comment>
<name>A0ABD2ZHB4_9GENT</name>
<reference evidence="2 3" key="1">
    <citation type="submission" date="2024-11" db="EMBL/GenBank/DDBJ databases">
        <title>A near-complete genome assembly of Cinchona calisaya.</title>
        <authorList>
            <person name="Lian D.C."/>
            <person name="Zhao X.W."/>
            <person name="Wei L."/>
        </authorList>
    </citation>
    <scope>NUCLEOTIDE SEQUENCE [LARGE SCALE GENOMIC DNA]</scope>
    <source>
        <tissue evidence="2">Nenye</tissue>
    </source>
</reference>
<dbReference type="PANTHER" id="PTHR47874">
    <property type="entry name" value="EXPRESSED PROTEIN"/>
    <property type="match status" value="1"/>
</dbReference>
<organism evidence="2 3">
    <name type="scientific">Cinchona calisaya</name>
    <dbReference type="NCBI Taxonomy" id="153742"/>
    <lineage>
        <taxon>Eukaryota</taxon>
        <taxon>Viridiplantae</taxon>
        <taxon>Streptophyta</taxon>
        <taxon>Embryophyta</taxon>
        <taxon>Tracheophyta</taxon>
        <taxon>Spermatophyta</taxon>
        <taxon>Magnoliopsida</taxon>
        <taxon>eudicotyledons</taxon>
        <taxon>Gunneridae</taxon>
        <taxon>Pentapetalae</taxon>
        <taxon>asterids</taxon>
        <taxon>lamiids</taxon>
        <taxon>Gentianales</taxon>
        <taxon>Rubiaceae</taxon>
        <taxon>Cinchonoideae</taxon>
        <taxon>Cinchoneae</taxon>
        <taxon>Cinchona</taxon>
    </lineage>
</organism>
<dbReference type="InterPro" id="IPR044179">
    <property type="entry name" value="PPR5-like"/>
</dbReference>
<gene>
    <name evidence="2" type="ORF">ACH5RR_020106</name>
</gene>
<evidence type="ECO:0000313" key="3">
    <source>
        <dbReference type="Proteomes" id="UP001630127"/>
    </source>
</evidence>
<protein>
    <submittedName>
        <fullName evidence="2">Uncharacterized protein</fullName>
    </submittedName>
</protein>
<accession>A0ABD2ZHB4</accession>
<keyword evidence="3" id="KW-1185">Reference proteome</keyword>
<dbReference type="Proteomes" id="UP001630127">
    <property type="component" value="Unassembled WGS sequence"/>
</dbReference>
<evidence type="ECO:0000313" key="2">
    <source>
        <dbReference type="EMBL" id="KAL3517517.1"/>
    </source>
</evidence>
<sequence>MEIISDAAQTRKLFLQRRCAHKTQARLLQEFTSQKPSTTGSQIGWPNIASLFLNKWSSPDDSTAKRDQKDKISLLKDELLHCGGDAENIERVLKEKGVPLFRSYKDGSAVVELLVQLASSPDLALQVFNWRREQLGYGAPMTTEEYAKV</sequence>
<comment type="similarity">
    <text evidence="1">Belongs to the PPR family. P subfamily.</text>
</comment>